<reference evidence="6" key="1">
    <citation type="journal article" date="2021" name="Nat. Microbiol.">
        <title>Cocultivation of an ultrasmall environmental parasitic bacterium with lytic ability against bacteria associated with wastewater foams.</title>
        <authorList>
            <person name="Batinovic S."/>
            <person name="Rose J.J.A."/>
            <person name="Ratcliffe J."/>
            <person name="Seviour R.J."/>
            <person name="Petrovski S."/>
        </authorList>
    </citation>
    <scope>NUCLEOTIDE SEQUENCE</scope>
    <source>
        <strain evidence="6">CON9</strain>
    </source>
</reference>
<protein>
    <recommendedName>
        <fullName evidence="3">Ribosome maturation factor RimP</fullName>
    </recommendedName>
</protein>
<keyword evidence="2 3" id="KW-0690">Ribosome biogenesis</keyword>
<sequence length="192" mass="20909">MQITPPSQTLAAHITTLVEPVAAAHGYDLEGVSVRWPEPGDRSDVRREVTITVDRDGANDLDEIAALSREISTVLDADPDVPGEPYELEVGSPGVDRPLTTARHWRRACGRKVAVDLADQDAPRVTGRAGALDDDTVTLVINERGRIHSRTIELASIAKAVVQVDFSLPSVRELELCGFDEEQIAERRQGRG</sequence>
<dbReference type="InterPro" id="IPR028989">
    <property type="entry name" value="RimP_N"/>
</dbReference>
<dbReference type="HAMAP" id="MF_01077">
    <property type="entry name" value="RimP"/>
    <property type="match status" value="1"/>
</dbReference>
<organism evidence="6 7">
    <name type="scientific">Gordonia pseudamarae</name>
    <dbReference type="NCBI Taxonomy" id="2831662"/>
    <lineage>
        <taxon>Bacteria</taxon>
        <taxon>Bacillati</taxon>
        <taxon>Actinomycetota</taxon>
        <taxon>Actinomycetes</taxon>
        <taxon>Mycobacteriales</taxon>
        <taxon>Gordoniaceae</taxon>
        <taxon>Gordonia</taxon>
    </lineage>
</organism>
<dbReference type="SUPFAM" id="SSF74942">
    <property type="entry name" value="YhbC-like, C-terminal domain"/>
    <property type="match status" value="1"/>
</dbReference>
<name>A0ABX6II72_9ACTN</name>
<dbReference type="NCBIfam" id="NF000930">
    <property type="entry name" value="PRK00092.2-2"/>
    <property type="match status" value="1"/>
</dbReference>
<dbReference type="Pfam" id="PF02576">
    <property type="entry name" value="RimP_N"/>
    <property type="match status" value="1"/>
</dbReference>
<dbReference type="CDD" id="cd01734">
    <property type="entry name" value="YlxS_C"/>
    <property type="match status" value="1"/>
</dbReference>
<evidence type="ECO:0000313" key="7">
    <source>
        <dbReference type="Proteomes" id="UP001059836"/>
    </source>
</evidence>
<proteinExistence type="inferred from homology"/>
<comment type="subcellular location">
    <subcellularLocation>
        <location evidence="3">Cytoplasm</location>
    </subcellularLocation>
</comment>
<dbReference type="PANTHER" id="PTHR33867">
    <property type="entry name" value="RIBOSOME MATURATION FACTOR RIMP"/>
    <property type="match status" value="1"/>
</dbReference>
<dbReference type="Pfam" id="PF17384">
    <property type="entry name" value="DUF150_C"/>
    <property type="match status" value="1"/>
</dbReference>
<dbReference type="InterPro" id="IPR003728">
    <property type="entry name" value="Ribosome_maturation_RimP"/>
</dbReference>
<dbReference type="InterPro" id="IPR035956">
    <property type="entry name" value="RimP_N_sf"/>
</dbReference>
<evidence type="ECO:0000256" key="3">
    <source>
        <dbReference type="HAMAP-Rule" id="MF_01077"/>
    </source>
</evidence>
<feature type="domain" description="Ribosome maturation factor RimP N-terminal" evidence="4">
    <location>
        <begin position="17"/>
        <end position="96"/>
    </location>
</feature>
<dbReference type="InterPro" id="IPR036847">
    <property type="entry name" value="RimP_C_sf"/>
</dbReference>
<dbReference type="EMBL" id="CP045809">
    <property type="protein sequence ID" value="QHN35069.1"/>
    <property type="molecule type" value="Genomic_DNA"/>
</dbReference>
<dbReference type="RefSeq" id="WP_213248937.1">
    <property type="nucleotide sequence ID" value="NZ_CP045806.1"/>
</dbReference>
<gene>
    <name evidence="3 6" type="primary">rimP</name>
    <name evidence="6" type="ORF">GII31_09320</name>
</gene>
<dbReference type="InterPro" id="IPR028998">
    <property type="entry name" value="RimP_C"/>
</dbReference>
<dbReference type="Gene3D" id="3.30.300.70">
    <property type="entry name" value="RimP-like superfamily, N-terminal"/>
    <property type="match status" value="1"/>
</dbReference>
<comment type="similarity">
    <text evidence="3">Belongs to the RimP family.</text>
</comment>
<comment type="function">
    <text evidence="3">Required for maturation of 30S ribosomal subunits.</text>
</comment>
<dbReference type="SUPFAM" id="SSF75420">
    <property type="entry name" value="YhbC-like, N-terminal domain"/>
    <property type="match status" value="1"/>
</dbReference>
<evidence type="ECO:0000256" key="1">
    <source>
        <dbReference type="ARBA" id="ARBA00022490"/>
    </source>
</evidence>
<keyword evidence="7" id="KW-1185">Reference proteome</keyword>
<feature type="domain" description="Ribosome maturation factor RimP C-terminal" evidence="5">
    <location>
        <begin position="99"/>
        <end position="166"/>
    </location>
</feature>
<dbReference type="PANTHER" id="PTHR33867:SF1">
    <property type="entry name" value="RIBOSOME MATURATION FACTOR RIMP"/>
    <property type="match status" value="1"/>
</dbReference>
<evidence type="ECO:0000259" key="4">
    <source>
        <dbReference type="Pfam" id="PF02576"/>
    </source>
</evidence>
<keyword evidence="1 3" id="KW-0963">Cytoplasm</keyword>
<dbReference type="Proteomes" id="UP001059836">
    <property type="component" value="Chromosome"/>
</dbReference>
<evidence type="ECO:0000313" key="6">
    <source>
        <dbReference type="EMBL" id="QHN35069.1"/>
    </source>
</evidence>
<accession>A0ABX6II72</accession>
<evidence type="ECO:0000256" key="2">
    <source>
        <dbReference type="ARBA" id="ARBA00022517"/>
    </source>
</evidence>
<evidence type="ECO:0000259" key="5">
    <source>
        <dbReference type="Pfam" id="PF17384"/>
    </source>
</evidence>